<feature type="transmembrane region" description="Helical" evidence="2">
    <location>
        <begin position="620"/>
        <end position="648"/>
    </location>
</feature>
<dbReference type="EC" id="2.3.1.-" evidence="5"/>
<evidence type="ECO:0000313" key="6">
    <source>
        <dbReference type="Proteomes" id="UP000020218"/>
    </source>
</evidence>
<dbReference type="PANTHER" id="PTHR23028">
    <property type="entry name" value="ACETYLTRANSFERASE"/>
    <property type="match status" value="1"/>
</dbReference>
<gene>
    <name evidence="5" type="primary">oatA</name>
    <name evidence="5" type="ORF">AW08_01390</name>
</gene>
<feature type="compositionally biased region" description="Basic and acidic residues" evidence="1">
    <location>
        <begin position="817"/>
        <end position="829"/>
    </location>
</feature>
<dbReference type="GO" id="GO:0016020">
    <property type="term" value="C:membrane"/>
    <property type="evidence" value="ECO:0007669"/>
    <property type="project" value="TreeGrafter"/>
</dbReference>
<feature type="transmembrane region" description="Helical" evidence="2">
    <location>
        <begin position="576"/>
        <end position="600"/>
    </location>
</feature>
<keyword evidence="2" id="KW-1133">Transmembrane helix</keyword>
<feature type="transmembrane region" description="Helical" evidence="2">
    <location>
        <begin position="178"/>
        <end position="198"/>
    </location>
</feature>
<dbReference type="PANTHER" id="PTHR23028:SF53">
    <property type="entry name" value="ACYL_TRANSF_3 DOMAIN-CONTAINING PROTEIN"/>
    <property type="match status" value="1"/>
</dbReference>
<feature type="transmembrane region" description="Helical" evidence="2">
    <location>
        <begin position="730"/>
        <end position="751"/>
    </location>
</feature>
<feature type="transmembrane region" description="Helical" evidence="2">
    <location>
        <begin position="255"/>
        <end position="273"/>
    </location>
</feature>
<feature type="transmembrane region" description="Helical" evidence="2">
    <location>
        <begin position="496"/>
        <end position="516"/>
    </location>
</feature>
<dbReference type="Pfam" id="PF04892">
    <property type="entry name" value="VanZ"/>
    <property type="match status" value="1"/>
</dbReference>
<organism evidence="5 6">
    <name type="scientific">Candidatus Accumulibacter adjunctus</name>
    <dbReference type="NCBI Taxonomy" id="1454001"/>
    <lineage>
        <taxon>Bacteria</taxon>
        <taxon>Pseudomonadati</taxon>
        <taxon>Pseudomonadota</taxon>
        <taxon>Betaproteobacteria</taxon>
        <taxon>Candidatus Accumulibacter</taxon>
    </lineage>
</organism>
<dbReference type="InterPro" id="IPR006976">
    <property type="entry name" value="VanZ-like"/>
</dbReference>
<keyword evidence="6" id="KW-1185">Reference proteome</keyword>
<feature type="domain" description="Acyltransferase 3" evidence="3">
    <location>
        <begin position="416"/>
        <end position="780"/>
    </location>
</feature>
<dbReference type="InterPro" id="IPR050879">
    <property type="entry name" value="Acyltransferase_3"/>
</dbReference>
<comment type="caution">
    <text evidence="5">The sequence shown here is derived from an EMBL/GenBank/DDBJ whole genome shotgun (WGS) entry which is preliminary data.</text>
</comment>
<evidence type="ECO:0000256" key="2">
    <source>
        <dbReference type="SAM" id="Phobius"/>
    </source>
</evidence>
<dbReference type="GO" id="GO:0016747">
    <property type="term" value="F:acyltransferase activity, transferring groups other than amino-acyl groups"/>
    <property type="evidence" value="ECO:0007669"/>
    <property type="project" value="InterPro"/>
</dbReference>
<dbReference type="Proteomes" id="UP000020218">
    <property type="component" value="Unassembled WGS sequence"/>
</dbReference>
<evidence type="ECO:0000259" key="4">
    <source>
        <dbReference type="Pfam" id="PF04892"/>
    </source>
</evidence>
<feature type="transmembrane region" description="Helical" evidence="2">
    <location>
        <begin position="458"/>
        <end position="476"/>
    </location>
</feature>
<keyword evidence="2" id="KW-0812">Transmembrane</keyword>
<feature type="transmembrane region" description="Helical" evidence="2">
    <location>
        <begin position="697"/>
        <end position="718"/>
    </location>
</feature>
<dbReference type="EMBL" id="JFAX01000006">
    <property type="protein sequence ID" value="EXI68172.1"/>
    <property type="molecule type" value="Genomic_DNA"/>
</dbReference>
<dbReference type="STRING" id="1454001.AW08_01390"/>
<feature type="transmembrane region" description="Helical" evidence="2">
    <location>
        <begin position="763"/>
        <end position="785"/>
    </location>
</feature>
<feature type="transmembrane region" description="Helical" evidence="2">
    <location>
        <begin position="79"/>
        <end position="97"/>
    </location>
</feature>
<feature type="transmembrane region" description="Helical" evidence="2">
    <location>
        <begin position="103"/>
        <end position="121"/>
    </location>
</feature>
<evidence type="ECO:0000313" key="5">
    <source>
        <dbReference type="EMBL" id="EXI68172.1"/>
    </source>
</evidence>
<sequence>MRLIFAAVILLIVYGSLYPFDFLAPSPDELRSRLAALASLHLTLRGDMLGNFALFVPFGFCGDFALVRRQVDAVSTLGLFLAGLVLALALQLGQLALPTRDPSLVDVCLNAVGIAGGLLLARIPGVKRLALGLSPTHRADVPLYLAGLWIISQLLPLVPTLDLSAVRTALKPLLQQPVFAIPDAVLYCVAWLAVLHMLDRPSLATRLGKLLPFLPLAVLAPQPFIVGGEITLAEVSGSVAAGLVWLAGRSRLSPLLLGALLLAATLAANLLPWEAAAWARDFHWVPFASLLEGNMASNSAALLRKLFLYGGAAWLFRAGGGTWPGAAVVVLLAVSVQEAAQIVSRRGTPDITDPLLAVIVAVGLAAIDRQASVRTASDSQKRVAAAARVVPLPEPEPVPVPVPSATAAVAGNPRLAGLDGLRAIAALGVFGVHFNQMVGLDAKLGPFDLGRWLANGNSGVALFFVLSGFLLSMPFWREAHGSGPPVDVRNYFVRRLARILPAYYLCLFGLLAILLARGHAPSINNVLSHIVFLYNLNDSHILSLNAPFWTLAVEMQFYLLLPFLMLPLRRLSLRTALIWVSSLAVGSYLANYGLLSFLLARDQWPIESSLIWPFSLYISGPASFVLTYSTLAHLTYFLIGIATALLFVASAPGRPARFPGAFRSRADWVFCTCAVAVLLILSTPLDDILQAPHGHYNWPFVPLLLAAMIFATPHSAIARRILEAAALRRLGLISYGFYIFHYPVQKLFAWLLGLADLSLGQFWWLFAALSLAGSMAVAALSFLLLERPVMRLASGRRPGSRGGVVYQQPTGGPQPAGEHDRPDHPPMPDGDWRQVAVHFRGRQLATLRLIADAQRISLSAAARHLLATYIADQVPLPAPLPAPVAVDGGPGVEAVELCRVNVRSRQNEFLLQMAQRLGCSVEASFGLIVDHYRSG</sequence>
<dbReference type="InterPro" id="IPR002656">
    <property type="entry name" value="Acyl_transf_3_dom"/>
</dbReference>
<dbReference type="Pfam" id="PF01757">
    <property type="entry name" value="Acyl_transf_3"/>
    <property type="match status" value="1"/>
</dbReference>
<proteinExistence type="predicted"/>
<reference evidence="5" key="1">
    <citation type="submission" date="2014-02" db="EMBL/GenBank/DDBJ databases">
        <title>Expanding our view of genomic diversity in Candidatus Accumulibacter clades.</title>
        <authorList>
            <person name="Skennerton C.T."/>
            <person name="Barr J.J."/>
            <person name="Slater F.R."/>
            <person name="Bond P.L."/>
            <person name="Tyson G.W."/>
        </authorList>
    </citation>
    <scope>NUCLEOTIDE SEQUENCE [LARGE SCALE GENOMIC DNA]</scope>
</reference>
<protein>
    <submittedName>
        <fullName evidence="5">O-acetyltransferase OatA</fullName>
        <ecNumber evidence="5">2.3.1.-</ecNumber>
    </submittedName>
</protein>
<name>A0A011NU95_9PROT</name>
<accession>A0A011NU95</accession>
<keyword evidence="5" id="KW-0012">Acyltransferase</keyword>
<feature type="transmembrane region" description="Helical" evidence="2">
    <location>
        <begin position="232"/>
        <end position="248"/>
    </location>
</feature>
<feature type="transmembrane region" description="Helical" evidence="2">
    <location>
        <begin position="420"/>
        <end position="438"/>
    </location>
</feature>
<feature type="transmembrane region" description="Helical" evidence="2">
    <location>
        <begin position="48"/>
        <end position="67"/>
    </location>
</feature>
<keyword evidence="2" id="KW-0472">Membrane</keyword>
<feature type="transmembrane region" description="Helical" evidence="2">
    <location>
        <begin position="141"/>
        <end position="158"/>
    </location>
</feature>
<feature type="domain" description="VanZ-like" evidence="4">
    <location>
        <begin position="17"/>
        <end position="123"/>
    </location>
</feature>
<dbReference type="AlphaFoldDB" id="A0A011NU95"/>
<feature type="transmembrane region" description="Helical" evidence="2">
    <location>
        <begin position="668"/>
        <end position="685"/>
    </location>
</feature>
<feature type="transmembrane region" description="Helical" evidence="2">
    <location>
        <begin position="546"/>
        <end position="564"/>
    </location>
</feature>
<dbReference type="PATRIC" id="fig|1454001.3.peg.1441"/>
<evidence type="ECO:0000259" key="3">
    <source>
        <dbReference type="Pfam" id="PF01757"/>
    </source>
</evidence>
<feature type="transmembrane region" description="Helical" evidence="2">
    <location>
        <begin position="210"/>
        <end position="226"/>
    </location>
</feature>
<feature type="transmembrane region" description="Helical" evidence="2">
    <location>
        <begin position="314"/>
        <end position="336"/>
    </location>
</feature>
<dbReference type="GO" id="GO:0000271">
    <property type="term" value="P:polysaccharide biosynthetic process"/>
    <property type="evidence" value="ECO:0007669"/>
    <property type="project" value="TreeGrafter"/>
</dbReference>
<feature type="region of interest" description="Disordered" evidence="1">
    <location>
        <begin position="796"/>
        <end position="829"/>
    </location>
</feature>
<keyword evidence="5" id="KW-0808">Transferase</keyword>
<evidence type="ECO:0000256" key="1">
    <source>
        <dbReference type="SAM" id="MobiDB-lite"/>
    </source>
</evidence>